<name>A0ABT1PU29_9ACTN</name>
<evidence type="ECO:0000259" key="1">
    <source>
        <dbReference type="Pfam" id="PF00391"/>
    </source>
</evidence>
<accession>A0ABT1PU29</accession>
<proteinExistence type="predicted"/>
<dbReference type="Gene3D" id="3.30.470.20">
    <property type="entry name" value="ATP-grasp fold, B domain"/>
    <property type="match status" value="1"/>
</dbReference>
<dbReference type="InterPro" id="IPR051549">
    <property type="entry name" value="PEP_Utilizing_Enz"/>
</dbReference>
<dbReference type="Gene3D" id="3.30.1490.20">
    <property type="entry name" value="ATP-grasp fold, A domain"/>
    <property type="match status" value="1"/>
</dbReference>
<organism evidence="3 4">
    <name type="scientific">Streptomyces humicola</name>
    <dbReference type="NCBI Taxonomy" id="2953240"/>
    <lineage>
        <taxon>Bacteria</taxon>
        <taxon>Bacillati</taxon>
        <taxon>Actinomycetota</taxon>
        <taxon>Actinomycetes</taxon>
        <taxon>Kitasatosporales</taxon>
        <taxon>Streptomycetaceae</taxon>
        <taxon>Streptomyces</taxon>
    </lineage>
</organism>
<reference evidence="3" key="1">
    <citation type="submission" date="2022-06" db="EMBL/GenBank/DDBJ databases">
        <title>Draft genome sequence of Streptomyces sp. RB6PN25 isolated from peat swamp forest in Thailand.</title>
        <authorList>
            <person name="Duangmal K."/>
            <person name="Klaysubun C."/>
        </authorList>
    </citation>
    <scope>NUCLEOTIDE SEQUENCE</scope>
    <source>
        <strain evidence="3">RB6PN25</strain>
    </source>
</reference>
<sequence length="895" mass="98751">MRRQYIVTGHRMRSVRADEVGQKLARLARLAAEGLPVPPFFALTAGCFRVVADALRDPIERELRSVDFTDPASVERASDAVRALFGAAAVPPKVAHDILAAFDDAFAPGTLVAVRASTISEDSTQDAFAGMSDSFLYVPRELLLERIRGCWTSAFNAESLLYRHVQGLGPLEVDVAVGVQQMALGERSFVVFTCDPRTGAAQCVIAAGYGIGEGVVQERVGVDHYFLAADGGIGTRIADKPERLGFSAARPEAGPVALPVPEELRGRPVLTDDEIRQLDGVGRRIERIFGVPQDIEGTFTADGALHLVQSRPITVDLSLRRQWSSANVTESFPGVTTALTYTFAQKFYSTIFHDLYRRLGVDARTLRRNRRHLERMIGWHHGRIYYELGAWYHLHQQLAVFPLFRASWEQMMGISGAPPVPGAGRPGSRSAMLRLALPLCRVAVRFARHDRAMRRFEAWWESLISPLRSRDWSAVDPLARIQAFHEVWAAVGEEWGVTLINDSVLSTTAAVTERLLRRWVPGRDQALLSDLLCGDEENHSTAIVLSVVRLAERARSCPSLLEALAARDGRDVREVWQAVERGEFGGELLEQLRAHLHRYGDRGLQELKMEQPTVRQAPWELLRLVGDYARSDLGVAELQQRERLIRAEAERRLTDALRGRPVQLTVVRLLLAKLRQYVRHRENSRYCRSELFGLAKAVFTSLGEELAARGVLRGADDVVHLTQDELFGYFDGTGTSEEPQAVADARRAEFEAADEEPPMRFTTLGPVRHTRPTAWQPASVPGVLRGLGSSGGTARGIARIVLDPRTHVTGPSDEGLILVARETDPGWLFLMLRAAGIVVERGTMLSHTAITGRKFGIPTIVALPGATTAIPDGALVEIDGTRGLVTVLDGETERA</sequence>
<feature type="domain" description="Pyruvate phosphate dikinase AMP/ATP-binding" evidence="2">
    <location>
        <begin position="18"/>
        <end position="316"/>
    </location>
</feature>
<dbReference type="Pfam" id="PF00391">
    <property type="entry name" value="PEP-utilizers"/>
    <property type="match status" value="1"/>
</dbReference>
<dbReference type="Pfam" id="PF01326">
    <property type="entry name" value="PPDK_N"/>
    <property type="match status" value="1"/>
</dbReference>
<gene>
    <name evidence="3" type="ORF">NGB36_11380</name>
</gene>
<feature type="domain" description="PEP-utilising enzyme mobile" evidence="1">
    <location>
        <begin position="813"/>
        <end position="883"/>
    </location>
</feature>
<evidence type="ECO:0000259" key="2">
    <source>
        <dbReference type="Pfam" id="PF01326"/>
    </source>
</evidence>
<dbReference type="EMBL" id="JANFNG010000006">
    <property type="protein sequence ID" value="MCQ4081183.1"/>
    <property type="molecule type" value="Genomic_DNA"/>
</dbReference>
<protein>
    <submittedName>
        <fullName evidence="3">PEP-utilizing enzyme</fullName>
    </submittedName>
</protein>
<dbReference type="Gene3D" id="3.50.30.10">
    <property type="entry name" value="Phosphohistidine domain"/>
    <property type="match status" value="1"/>
</dbReference>
<dbReference type="PANTHER" id="PTHR43615:SF1">
    <property type="entry name" value="PPDK_N DOMAIN-CONTAINING PROTEIN"/>
    <property type="match status" value="1"/>
</dbReference>
<keyword evidence="4" id="KW-1185">Reference proteome</keyword>
<dbReference type="SUPFAM" id="SSF56059">
    <property type="entry name" value="Glutathione synthetase ATP-binding domain-like"/>
    <property type="match status" value="1"/>
</dbReference>
<dbReference type="PANTHER" id="PTHR43615">
    <property type="entry name" value="PHOSPHOENOLPYRUVATE SYNTHASE-RELATED"/>
    <property type="match status" value="1"/>
</dbReference>
<dbReference type="InterPro" id="IPR008279">
    <property type="entry name" value="PEP-util_enz_mobile_dom"/>
</dbReference>
<evidence type="ECO:0000313" key="4">
    <source>
        <dbReference type="Proteomes" id="UP001057702"/>
    </source>
</evidence>
<dbReference type="Proteomes" id="UP001057702">
    <property type="component" value="Unassembled WGS sequence"/>
</dbReference>
<dbReference type="InterPro" id="IPR036637">
    <property type="entry name" value="Phosphohistidine_dom_sf"/>
</dbReference>
<evidence type="ECO:0000313" key="3">
    <source>
        <dbReference type="EMBL" id="MCQ4081183.1"/>
    </source>
</evidence>
<dbReference type="InterPro" id="IPR013815">
    <property type="entry name" value="ATP_grasp_subdomain_1"/>
</dbReference>
<dbReference type="SUPFAM" id="SSF52009">
    <property type="entry name" value="Phosphohistidine domain"/>
    <property type="match status" value="1"/>
</dbReference>
<comment type="caution">
    <text evidence="3">The sequence shown here is derived from an EMBL/GenBank/DDBJ whole genome shotgun (WGS) entry which is preliminary data.</text>
</comment>
<dbReference type="InterPro" id="IPR002192">
    <property type="entry name" value="PPDK_AMP/ATP-bd"/>
</dbReference>